<keyword evidence="8" id="KW-0460">Magnesium</keyword>
<evidence type="ECO:0000256" key="8">
    <source>
        <dbReference type="ARBA" id="ARBA00022842"/>
    </source>
</evidence>
<dbReference type="Pfam" id="PF01909">
    <property type="entry name" value="NTP_transf_2"/>
    <property type="match status" value="1"/>
</dbReference>
<dbReference type="CDD" id="cd05403">
    <property type="entry name" value="NT_KNTase_like"/>
    <property type="match status" value="1"/>
</dbReference>
<evidence type="ECO:0000313" key="11">
    <source>
        <dbReference type="EMBL" id="BBA36065.1"/>
    </source>
</evidence>
<evidence type="ECO:0000256" key="7">
    <source>
        <dbReference type="ARBA" id="ARBA00022840"/>
    </source>
</evidence>
<dbReference type="SUPFAM" id="SSF81301">
    <property type="entry name" value="Nucleotidyltransferase"/>
    <property type="match status" value="1"/>
</dbReference>
<gene>
    <name evidence="11" type="ORF">sS8_4135</name>
</gene>
<keyword evidence="6" id="KW-0547">Nucleotide-binding</keyword>
<protein>
    <submittedName>
        <fullName evidence="11">DNA polymerase beta domain protein region</fullName>
    </submittedName>
</protein>
<dbReference type="AlphaFoldDB" id="A0A250KWR3"/>
<dbReference type="InterPro" id="IPR002934">
    <property type="entry name" value="Polymerase_NTP_transf_dom"/>
</dbReference>
<evidence type="ECO:0000313" key="12">
    <source>
        <dbReference type="Proteomes" id="UP000266313"/>
    </source>
</evidence>
<evidence type="ECO:0000256" key="2">
    <source>
        <dbReference type="ARBA" id="ARBA00022649"/>
    </source>
</evidence>
<dbReference type="GO" id="GO:0016779">
    <property type="term" value="F:nucleotidyltransferase activity"/>
    <property type="evidence" value="ECO:0007669"/>
    <property type="project" value="UniProtKB-KW"/>
</dbReference>
<evidence type="ECO:0000256" key="5">
    <source>
        <dbReference type="ARBA" id="ARBA00022723"/>
    </source>
</evidence>
<keyword evidence="12" id="KW-1185">Reference proteome</keyword>
<dbReference type="KEGG" id="mmai:sS8_4135"/>
<dbReference type="InterPro" id="IPR052038">
    <property type="entry name" value="Type-VII_TA_antitoxin"/>
</dbReference>
<name>A0A250KWR3_9GAMM</name>
<evidence type="ECO:0000259" key="10">
    <source>
        <dbReference type="Pfam" id="PF01909"/>
    </source>
</evidence>
<dbReference type="InterPro" id="IPR043519">
    <property type="entry name" value="NT_sf"/>
</dbReference>
<evidence type="ECO:0000256" key="6">
    <source>
        <dbReference type="ARBA" id="ARBA00022741"/>
    </source>
</evidence>
<dbReference type="PANTHER" id="PTHR33571:SF12">
    <property type="entry name" value="BSL3053 PROTEIN"/>
    <property type="match status" value="1"/>
</dbReference>
<comment type="similarity">
    <text evidence="9">Belongs to the MntA antitoxin family.</text>
</comment>
<evidence type="ECO:0000256" key="3">
    <source>
        <dbReference type="ARBA" id="ARBA00022679"/>
    </source>
</evidence>
<proteinExistence type="inferred from homology"/>
<keyword evidence="7" id="KW-0067">ATP-binding</keyword>
<evidence type="ECO:0000256" key="9">
    <source>
        <dbReference type="ARBA" id="ARBA00038276"/>
    </source>
</evidence>
<keyword evidence="5" id="KW-0479">Metal-binding</keyword>
<reference evidence="11 12" key="1">
    <citation type="submission" date="2016-12" db="EMBL/GenBank/DDBJ databases">
        <title>Genome sequencing of Methylocaldum marinum.</title>
        <authorList>
            <person name="Takeuchi M."/>
            <person name="Kamagata Y."/>
            <person name="Hiraoka S."/>
            <person name="Oshima K."/>
            <person name="Hattori M."/>
            <person name="Iwasaki W."/>
        </authorList>
    </citation>
    <scope>NUCLEOTIDE SEQUENCE [LARGE SCALE GENOMIC DNA]</scope>
    <source>
        <strain evidence="11 12">S8</strain>
    </source>
</reference>
<comment type="cofactor">
    <cofactor evidence="1">
        <name>Mg(2+)</name>
        <dbReference type="ChEBI" id="CHEBI:18420"/>
    </cofactor>
</comment>
<dbReference type="GO" id="GO:0046872">
    <property type="term" value="F:metal ion binding"/>
    <property type="evidence" value="ECO:0007669"/>
    <property type="project" value="UniProtKB-KW"/>
</dbReference>
<keyword evidence="2" id="KW-1277">Toxin-antitoxin system</keyword>
<dbReference type="RefSeq" id="WP_119631308.1">
    <property type="nucleotide sequence ID" value="NZ_AP017928.1"/>
</dbReference>
<keyword evidence="4" id="KW-0548">Nucleotidyltransferase</keyword>
<dbReference type="Gene3D" id="3.30.460.10">
    <property type="entry name" value="Beta Polymerase, domain 2"/>
    <property type="match status" value="1"/>
</dbReference>
<dbReference type="OrthoDB" id="9809323at2"/>
<dbReference type="EMBL" id="AP017928">
    <property type="protein sequence ID" value="BBA36065.1"/>
    <property type="molecule type" value="Genomic_DNA"/>
</dbReference>
<sequence length="94" mass="10420">MDPLIEEHRDEILKLARRHGVRHVHLFGSMARGTATVDSDVDFLVDLGETASALDLGALLMDLQELLGRRVDVVTESALPPLLKERVLREAVPL</sequence>
<feature type="domain" description="Polymerase nucleotidyl transferase" evidence="10">
    <location>
        <begin position="15"/>
        <end position="92"/>
    </location>
</feature>
<dbReference type="Proteomes" id="UP000266313">
    <property type="component" value="Chromosome"/>
</dbReference>
<dbReference type="PANTHER" id="PTHR33571">
    <property type="entry name" value="SSL8005 PROTEIN"/>
    <property type="match status" value="1"/>
</dbReference>
<keyword evidence="3" id="KW-0808">Transferase</keyword>
<dbReference type="GO" id="GO:0005524">
    <property type="term" value="F:ATP binding"/>
    <property type="evidence" value="ECO:0007669"/>
    <property type="project" value="UniProtKB-KW"/>
</dbReference>
<accession>A0A250KWR3</accession>
<evidence type="ECO:0000256" key="4">
    <source>
        <dbReference type="ARBA" id="ARBA00022695"/>
    </source>
</evidence>
<evidence type="ECO:0000256" key="1">
    <source>
        <dbReference type="ARBA" id="ARBA00001946"/>
    </source>
</evidence>
<organism evidence="11 12">
    <name type="scientific">Methylocaldum marinum</name>
    <dbReference type="NCBI Taxonomy" id="1432792"/>
    <lineage>
        <taxon>Bacteria</taxon>
        <taxon>Pseudomonadati</taxon>
        <taxon>Pseudomonadota</taxon>
        <taxon>Gammaproteobacteria</taxon>
        <taxon>Methylococcales</taxon>
        <taxon>Methylococcaceae</taxon>
        <taxon>Methylocaldum</taxon>
    </lineage>
</organism>